<evidence type="ECO:0000256" key="9">
    <source>
        <dbReference type="ARBA" id="ARBA00030795"/>
    </source>
</evidence>
<evidence type="ECO:0000256" key="11">
    <source>
        <dbReference type="ARBA" id="ARBA00049348"/>
    </source>
</evidence>
<dbReference type="EMBL" id="GDID01001263">
    <property type="protein sequence ID" value="JAP95343.1"/>
    <property type="molecule type" value="Transcribed_RNA"/>
</dbReference>
<reference evidence="13" key="1">
    <citation type="submission" date="2015-07" db="EMBL/GenBank/DDBJ databases">
        <title>Adaptation to a free-living lifestyle via gene acquisitions in the diplomonad Trepomonas sp. PC1.</title>
        <authorList>
            <person name="Xu F."/>
            <person name="Jerlstrom-Hultqvist J."/>
            <person name="Kolisko M."/>
            <person name="Simpson A.G.B."/>
            <person name="Roger A.J."/>
            <person name="Svard S.G."/>
            <person name="Andersson J.O."/>
        </authorList>
    </citation>
    <scope>NUCLEOTIDE SEQUENCE</scope>
    <source>
        <strain evidence="13">PC1</strain>
    </source>
</reference>
<dbReference type="InterPro" id="IPR036217">
    <property type="entry name" value="MethylDNA_cys_MeTrfase_DNAb"/>
</dbReference>
<evidence type="ECO:0000256" key="3">
    <source>
        <dbReference type="ARBA" id="ARBA00011918"/>
    </source>
</evidence>
<gene>
    <name evidence="13" type="ORF">TPC1_11697</name>
</gene>
<keyword evidence="5 13" id="KW-0489">Methyltransferase</keyword>
<dbReference type="PROSITE" id="PS00374">
    <property type="entry name" value="MGMT"/>
    <property type="match status" value="1"/>
</dbReference>
<evidence type="ECO:0000259" key="12">
    <source>
        <dbReference type="Pfam" id="PF01035"/>
    </source>
</evidence>
<dbReference type="Pfam" id="PF01035">
    <property type="entry name" value="DNA_binding_1"/>
    <property type="match status" value="1"/>
</dbReference>
<evidence type="ECO:0000256" key="4">
    <source>
        <dbReference type="ARBA" id="ARBA00015377"/>
    </source>
</evidence>
<keyword evidence="7" id="KW-0227">DNA damage</keyword>
<comment type="similarity">
    <text evidence="2">Belongs to the MGMT family.</text>
</comment>
<dbReference type="PANTHER" id="PTHR10815:SF13">
    <property type="entry name" value="METHYLATED-DNA--PROTEIN-CYSTEINE METHYLTRANSFERASE"/>
    <property type="match status" value="1"/>
</dbReference>
<dbReference type="GO" id="GO:0003908">
    <property type="term" value="F:methylated-DNA-[protein]-cysteine S-methyltransferase activity"/>
    <property type="evidence" value="ECO:0007669"/>
    <property type="project" value="UniProtKB-EC"/>
</dbReference>
<evidence type="ECO:0000313" key="13">
    <source>
        <dbReference type="EMBL" id="JAP95343.1"/>
    </source>
</evidence>
<evidence type="ECO:0000256" key="7">
    <source>
        <dbReference type="ARBA" id="ARBA00022763"/>
    </source>
</evidence>
<keyword evidence="8" id="KW-0234">DNA repair</keyword>
<dbReference type="AlphaFoldDB" id="A0A146KF57"/>
<dbReference type="InterPro" id="IPR001497">
    <property type="entry name" value="MethylDNA_cys_MeTrfase_AS"/>
</dbReference>
<evidence type="ECO:0000256" key="1">
    <source>
        <dbReference type="ARBA" id="ARBA00001286"/>
    </source>
</evidence>
<evidence type="ECO:0000256" key="10">
    <source>
        <dbReference type="ARBA" id="ARBA00031621"/>
    </source>
</evidence>
<organism evidence="13">
    <name type="scientific">Trepomonas sp. PC1</name>
    <dbReference type="NCBI Taxonomy" id="1076344"/>
    <lineage>
        <taxon>Eukaryota</taxon>
        <taxon>Metamonada</taxon>
        <taxon>Diplomonadida</taxon>
        <taxon>Hexamitidae</taxon>
        <taxon>Hexamitinae</taxon>
        <taxon>Trepomonas</taxon>
    </lineage>
</organism>
<keyword evidence="6 13" id="KW-0808">Transferase</keyword>
<protein>
    <recommendedName>
        <fullName evidence="4">Methylated-DNA--protein-cysteine methyltransferase</fullName>
        <ecNumber evidence="3">2.1.1.63</ecNumber>
    </recommendedName>
    <alternativeName>
        <fullName evidence="9">6-O-methylguanine-DNA methyltransferase</fullName>
    </alternativeName>
    <alternativeName>
        <fullName evidence="10">O-6-methylguanine-DNA-alkyltransferase</fullName>
    </alternativeName>
</protein>
<dbReference type="NCBIfam" id="TIGR00589">
    <property type="entry name" value="ogt"/>
    <property type="match status" value="1"/>
</dbReference>
<dbReference type="GO" id="GO:0006281">
    <property type="term" value="P:DNA repair"/>
    <property type="evidence" value="ECO:0007669"/>
    <property type="project" value="UniProtKB-KW"/>
</dbReference>
<dbReference type="Gene3D" id="1.10.10.10">
    <property type="entry name" value="Winged helix-like DNA-binding domain superfamily/Winged helix DNA-binding domain"/>
    <property type="match status" value="1"/>
</dbReference>
<name>A0A146KF57_9EUKA</name>
<dbReference type="CDD" id="cd06445">
    <property type="entry name" value="ATase"/>
    <property type="match status" value="1"/>
</dbReference>
<evidence type="ECO:0000256" key="2">
    <source>
        <dbReference type="ARBA" id="ARBA00008711"/>
    </source>
</evidence>
<dbReference type="PANTHER" id="PTHR10815">
    <property type="entry name" value="METHYLATED-DNA--PROTEIN-CYSTEINE METHYLTRANSFERASE"/>
    <property type="match status" value="1"/>
</dbReference>
<proteinExistence type="inferred from homology"/>
<feature type="domain" description="Methylated-DNA-[protein]-cysteine S-methyltransferase DNA binding" evidence="12">
    <location>
        <begin position="28"/>
        <end position="104"/>
    </location>
</feature>
<dbReference type="InterPro" id="IPR014048">
    <property type="entry name" value="MethylDNA_cys_MeTrfase_DNA-bd"/>
</dbReference>
<evidence type="ECO:0000256" key="6">
    <source>
        <dbReference type="ARBA" id="ARBA00022679"/>
    </source>
</evidence>
<dbReference type="EC" id="2.1.1.63" evidence="3"/>
<evidence type="ECO:0000256" key="8">
    <source>
        <dbReference type="ARBA" id="ARBA00023204"/>
    </source>
</evidence>
<evidence type="ECO:0000256" key="5">
    <source>
        <dbReference type="ARBA" id="ARBA00022603"/>
    </source>
</evidence>
<sequence>MCKTQLEEYFNKQRKQFTVPSSIVGSHFMKGVLEHVKTVAYGKTSTYGQIAVHLNTKAFQAIGQALHKNPLPFLIPCHRVLGKNNIGGYAFGLEMKKKILQLETDGFSF</sequence>
<dbReference type="SUPFAM" id="SSF46767">
    <property type="entry name" value="Methylated DNA-protein cysteine methyltransferase, C-terminal domain"/>
    <property type="match status" value="1"/>
</dbReference>
<accession>A0A146KF57</accession>
<dbReference type="GO" id="GO:0032259">
    <property type="term" value="P:methylation"/>
    <property type="evidence" value="ECO:0007669"/>
    <property type="project" value="UniProtKB-KW"/>
</dbReference>
<dbReference type="InterPro" id="IPR036388">
    <property type="entry name" value="WH-like_DNA-bd_sf"/>
</dbReference>
<comment type="catalytic activity">
    <reaction evidence="1">
        <text>a 4-O-methyl-thymidine in DNA + L-cysteinyl-[protein] = a thymidine in DNA + S-methyl-L-cysteinyl-[protein]</text>
        <dbReference type="Rhea" id="RHEA:53428"/>
        <dbReference type="Rhea" id="RHEA-COMP:10131"/>
        <dbReference type="Rhea" id="RHEA-COMP:10132"/>
        <dbReference type="Rhea" id="RHEA-COMP:13555"/>
        <dbReference type="Rhea" id="RHEA-COMP:13556"/>
        <dbReference type="ChEBI" id="CHEBI:29950"/>
        <dbReference type="ChEBI" id="CHEBI:82612"/>
        <dbReference type="ChEBI" id="CHEBI:137386"/>
        <dbReference type="ChEBI" id="CHEBI:137387"/>
        <dbReference type="EC" id="2.1.1.63"/>
    </reaction>
</comment>
<comment type="catalytic activity">
    <reaction evidence="11">
        <text>a 6-O-methyl-2'-deoxyguanosine in DNA + L-cysteinyl-[protein] = S-methyl-L-cysteinyl-[protein] + a 2'-deoxyguanosine in DNA</text>
        <dbReference type="Rhea" id="RHEA:24000"/>
        <dbReference type="Rhea" id="RHEA-COMP:10131"/>
        <dbReference type="Rhea" id="RHEA-COMP:10132"/>
        <dbReference type="Rhea" id="RHEA-COMP:11367"/>
        <dbReference type="Rhea" id="RHEA-COMP:11368"/>
        <dbReference type="ChEBI" id="CHEBI:29950"/>
        <dbReference type="ChEBI" id="CHEBI:82612"/>
        <dbReference type="ChEBI" id="CHEBI:85445"/>
        <dbReference type="ChEBI" id="CHEBI:85448"/>
        <dbReference type="EC" id="2.1.1.63"/>
    </reaction>
</comment>